<evidence type="ECO:0000313" key="1">
    <source>
        <dbReference type="EMBL" id="KAF9653456.1"/>
    </source>
</evidence>
<dbReference type="Proteomes" id="UP000886501">
    <property type="component" value="Unassembled WGS sequence"/>
</dbReference>
<protein>
    <submittedName>
        <fullName evidence="1">Golgi apparatus membrane protein TVP38</fullName>
    </submittedName>
</protein>
<evidence type="ECO:0000313" key="2">
    <source>
        <dbReference type="Proteomes" id="UP000886501"/>
    </source>
</evidence>
<gene>
    <name evidence="1" type="ORF">BDM02DRAFT_3087397</name>
</gene>
<proteinExistence type="predicted"/>
<keyword evidence="2" id="KW-1185">Reference proteome</keyword>
<sequence length="310" mass="34497">MEKSFLQTTVDLVKHYAKVTWQRYRKLGIWGKLFIWFLITFYITLGVVLVLKGAVIAQAMYDLAQKLSNMKYGWLIILGFMILVSFPPMTGHTTAMTLCGFAYGMKGFFVGLAGSVLGATAVFVVLRFLFSKRLRKWSATNNKWTALETVVKTKGLPLVILIRLSPMPPWAYANTLFASIHTVALWQFIVATLFLSPKLLLHTFIGSRLAPLSDGEQRQEMDTQTKIINGCLVGGGILLGIAASVIVYRLVQRQLRHLKGVSPSTEGDIIEALEEADEGASLLGNLSSESLLEEGNRQQPPVIRDRDEDD</sequence>
<name>A0ACB6ZVI4_THEGA</name>
<organism evidence="1 2">
    <name type="scientific">Thelephora ganbajun</name>
    <name type="common">Ganba fungus</name>
    <dbReference type="NCBI Taxonomy" id="370292"/>
    <lineage>
        <taxon>Eukaryota</taxon>
        <taxon>Fungi</taxon>
        <taxon>Dikarya</taxon>
        <taxon>Basidiomycota</taxon>
        <taxon>Agaricomycotina</taxon>
        <taxon>Agaricomycetes</taxon>
        <taxon>Thelephorales</taxon>
        <taxon>Thelephoraceae</taxon>
        <taxon>Thelephora</taxon>
    </lineage>
</organism>
<reference evidence="1" key="2">
    <citation type="journal article" date="2020" name="Nat. Commun.">
        <title>Large-scale genome sequencing of mycorrhizal fungi provides insights into the early evolution of symbiotic traits.</title>
        <authorList>
            <person name="Miyauchi S."/>
            <person name="Kiss E."/>
            <person name="Kuo A."/>
            <person name="Drula E."/>
            <person name="Kohler A."/>
            <person name="Sanchez-Garcia M."/>
            <person name="Morin E."/>
            <person name="Andreopoulos B."/>
            <person name="Barry K.W."/>
            <person name="Bonito G."/>
            <person name="Buee M."/>
            <person name="Carver A."/>
            <person name="Chen C."/>
            <person name="Cichocki N."/>
            <person name="Clum A."/>
            <person name="Culley D."/>
            <person name="Crous P.W."/>
            <person name="Fauchery L."/>
            <person name="Girlanda M."/>
            <person name="Hayes R.D."/>
            <person name="Keri Z."/>
            <person name="LaButti K."/>
            <person name="Lipzen A."/>
            <person name="Lombard V."/>
            <person name="Magnuson J."/>
            <person name="Maillard F."/>
            <person name="Murat C."/>
            <person name="Nolan M."/>
            <person name="Ohm R.A."/>
            <person name="Pangilinan J."/>
            <person name="Pereira M.F."/>
            <person name="Perotto S."/>
            <person name="Peter M."/>
            <person name="Pfister S."/>
            <person name="Riley R."/>
            <person name="Sitrit Y."/>
            <person name="Stielow J.B."/>
            <person name="Szollosi G."/>
            <person name="Zifcakova L."/>
            <person name="Stursova M."/>
            <person name="Spatafora J.W."/>
            <person name="Tedersoo L."/>
            <person name="Vaario L.M."/>
            <person name="Yamada A."/>
            <person name="Yan M."/>
            <person name="Wang P."/>
            <person name="Xu J."/>
            <person name="Bruns T."/>
            <person name="Baldrian P."/>
            <person name="Vilgalys R."/>
            <person name="Dunand C."/>
            <person name="Henrissat B."/>
            <person name="Grigoriev I.V."/>
            <person name="Hibbett D."/>
            <person name="Nagy L.G."/>
            <person name="Martin F.M."/>
        </authorList>
    </citation>
    <scope>NUCLEOTIDE SEQUENCE</scope>
    <source>
        <strain evidence="1">P2</strain>
    </source>
</reference>
<dbReference type="EMBL" id="MU117964">
    <property type="protein sequence ID" value="KAF9653456.1"/>
    <property type="molecule type" value="Genomic_DNA"/>
</dbReference>
<accession>A0ACB6ZVI4</accession>
<reference evidence="1" key="1">
    <citation type="submission" date="2019-10" db="EMBL/GenBank/DDBJ databases">
        <authorList>
            <consortium name="DOE Joint Genome Institute"/>
            <person name="Kuo A."/>
            <person name="Miyauchi S."/>
            <person name="Kiss E."/>
            <person name="Drula E."/>
            <person name="Kohler A."/>
            <person name="Sanchez-Garcia M."/>
            <person name="Andreopoulos B."/>
            <person name="Barry K.W."/>
            <person name="Bonito G."/>
            <person name="Buee M."/>
            <person name="Carver A."/>
            <person name="Chen C."/>
            <person name="Cichocki N."/>
            <person name="Clum A."/>
            <person name="Culley D."/>
            <person name="Crous P.W."/>
            <person name="Fauchery L."/>
            <person name="Girlanda M."/>
            <person name="Hayes R."/>
            <person name="Keri Z."/>
            <person name="Labutti K."/>
            <person name="Lipzen A."/>
            <person name="Lombard V."/>
            <person name="Magnuson J."/>
            <person name="Maillard F."/>
            <person name="Morin E."/>
            <person name="Murat C."/>
            <person name="Nolan M."/>
            <person name="Ohm R."/>
            <person name="Pangilinan J."/>
            <person name="Pereira M."/>
            <person name="Perotto S."/>
            <person name="Peter M."/>
            <person name="Riley R."/>
            <person name="Sitrit Y."/>
            <person name="Stielow B."/>
            <person name="Szollosi G."/>
            <person name="Zifcakova L."/>
            <person name="Stursova M."/>
            <person name="Spatafora J.W."/>
            <person name="Tedersoo L."/>
            <person name="Vaario L.-M."/>
            <person name="Yamada A."/>
            <person name="Yan M."/>
            <person name="Wang P."/>
            <person name="Xu J."/>
            <person name="Bruns T."/>
            <person name="Baldrian P."/>
            <person name="Vilgalys R."/>
            <person name="Henrissat B."/>
            <person name="Grigoriev I.V."/>
            <person name="Hibbett D."/>
            <person name="Nagy L.G."/>
            <person name="Martin F.M."/>
        </authorList>
    </citation>
    <scope>NUCLEOTIDE SEQUENCE</scope>
    <source>
        <strain evidence="1">P2</strain>
    </source>
</reference>
<comment type="caution">
    <text evidence="1">The sequence shown here is derived from an EMBL/GenBank/DDBJ whole genome shotgun (WGS) entry which is preliminary data.</text>
</comment>